<evidence type="ECO:0000256" key="3">
    <source>
        <dbReference type="HAMAP-Rule" id="MF_02225"/>
    </source>
</evidence>
<keyword evidence="2 3" id="KW-0456">Lyase</keyword>
<dbReference type="GO" id="GO:0004632">
    <property type="term" value="F:phosphopantothenate--cysteine ligase activity"/>
    <property type="evidence" value="ECO:0007669"/>
    <property type="project" value="UniProtKB-UniRule"/>
</dbReference>
<evidence type="ECO:0000259" key="5">
    <source>
        <dbReference type="Pfam" id="PF02441"/>
    </source>
</evidence>
<evidence type="ECO:0000313" key="8">
    <source>
        <dbReference type="Proteomes" id="UP000632766"/>
    </source>
</evidence>
<dbReference type="EC" id="6.3.2.5" evidence="3"/>
<dbReference type="NCBIfam" id="TIGR00521">
    <property type="entry name" value="coaBC_dfp"/>
    <property type="match status" value="1"/>
</dbReference>
<comment type="similarity">
    <text evidence="3 4">In the C-terminal section; belongs to the PPC synthetase family.</text>
</comment>
<comment type="cofactor">
    <cofactor evidence="3">
        <name>FMN</name>
        <dbReference type="ChEBI" id="CHEBI:58210"/>
    </cofactor>
    <text evidence="3">Binds 1 FMN per subunit.</text>
</comment>
<keyword evidence="3" id="KW-0460">Magnesium</keyword>
<dbReference type="SUPFAM" id="SSF102645">
    <property type="entry name" value="CoaB-like"/>
    <property type="match status" value="1"/>
</dbReference>
<protein>
    <recommendedName>
        <fullName evidence="3">Coenzyme A biosynthesis bifunctional protein CoaBC</fullName>
    </recommendedName>
    <alternativeName>
        <fullName evidence="3">DNA/pantothenate metabolism flavoprotein</fullName>
    </alternativeName>
    <alternativeName>
        <fullName evidence="3">Phosphopantothenoylcysteine synthetase/decarboxylase</fullName>
        <shortName evidence="3">PPCS-PPCDC</shortName>
    </alternativeName>
    <domain>
        <recommendedName>
            <fullName evidence="3">Phosphopantothenoylcysteine decarboxylase</fullName>
            <shortName evidence="3">PPC decarboxylase</shortName>
            <shortName evidence="3">PPC-DC</shortName>
            <ecNumber evidence="3">4.1.1.36</ecNumber>
        </recommendedName>
        <alternativeName>
            <fullName evidence="3">CoaC</fullName>
        </alternativeName>
    </domain>
    <domain>
        <recommendedName>
            <fullName evidence="3">Phosphopantothenate--cysteine ligase</fullName>
            <ecNumber evidence="3">6.3.2.5</ecNumber>
        </recommendedName>
        <alternativeName>
            <fullName evidence="3">CoaB</fullName>
        </alternativeName>
        <alternativeName>
            <fullName evidence="3">Phosphopantothenoylcysteine synthetase</fullName>
            <shortName evidence="3">PPC synthetase</shortName>
            <shortName evidence="3">PPC-S</shortName>
        </alternativeName>
    </domain>
</protein>
<comment type="pathway">
    <text evidence="3 4">Cofactor biosynthesis; coenzyme A biosynthesis; CoA from (R)-pantothenate: step 2/5.</text>
</comment>
<dbReference type="GO" id="GO:0015937">
    <property type="term" value="P:coenzyme A biosynthetic process"/>
    <property type="evidence" value="ECO:0007669"/>
    <property type="project" value="UniProtKB-UniRule"/>
</dbReference>
<evidence type="ECO:0000313" key="7">
    <source>
        <dbReference type="EMBL" id="MBH8563125.1"/>
    </source>
</evidence>
<comment type="pathway">
    <text evidence="3 4">Cofactor biosynthesis; coenzyme A biosynthesis; CoA from (R)-pantothenate: step 3/5.</text>
</comment>
<comment type="caution">
    <text evidence="7">The sequence shown here is derived from an EMBL/GenBank/DDBJ whole genome shotgun (WGS) entry which is preliminary data.</text>
</comment>
<dbReference type="Gene3D" id="3.40.50.10300">
    <property type="entry name" value="CoaB-like"/>
    <property type="match status" value="1"/>
</dbReference>
<feature type="region of interest" description="Phosphopantothenate--cysteine ligase" evidence="3">
    <location>
        <begin position="206"/>
        <end position="414"/>
    </location>
</feature>
<comment type="catalytic activity">
    <reaction evidence="3 4">
        <text>(R)-4'-phosphopantothenate + L-cysteine + CTP = N-[(R)-4-phosphopantothenoyl]-L-cysteine + CMP + diphosphate + H(+)</text>
        <dbReference type="Rhea" id="RHEA:19397"/>
        <dbReference type="ChEBI" id="CHEBI:10986"/>
        <dbReference type="ChEBI" id="CHEBI:15378"/>
        <dbReference type="ChEBI" id="CHEBI:33019"/>
        <dbReference type="ChEBI" id="CHEBI:35235"/>
        <dbReference type="ChEBI" id="CHEBI:37563"/>
        <dbReference type="ChEBI" id="CHEBI:59458"/>
        <dbReference type="ChEBI" id="CHEBI:60377"/>
        <dbReference type="EC" id="6.3.2.5"/>
    </reaction>
</comment>
<feature type="binding site" evidence="3">
    <location>
        <position position="294"/>
    </location>
    <ligand>
        <name>CTP</name>
        <dbReference type="ChEBI" id="CHEBI:37563"/>
    </ligand>
</feature>
<feature type="binding site" evidence="3">
    <location>
        <position position="339"/>
    </location>
    <ligand>
        <name>CTP</name>
        <dbReference type="ChEBI" id="CHEBI:37563"/>
    </ligand>
</feature>
<dbReference type="EMBL" id="JAECZC010000020">
    <property type="protein sequence ID" value="MBH8563125.1"/>
    <property type="molecule type" value="Genomic_DNA"/>
</dbReference>
<evidence type="ECO:0000256" key="2">
    <source>
        <dbReference type="ARBA" id="ARBA00023239"/>
    </source>
</evidence>
<keyword evidence="3" id="KW-0511">Multifunctional enzyme</keyword>
<feature type="binding site" evidence="3">
    <location>
        <position position="357"/>
    </location>
    <ligand>
        <name>CTP</name>
        <dbReference type="ChEBI" id="CHEBI:37563"/>
    </ligand>
</feature>
<dbReference type="GO" id="GO:0046872">
    <property type="term" value="F:metal ion binding"/>
    <property type="evidence" value="ECO:0007669"/>
    <property type="project" value="UniProtKB-KW"/>
</dbReference>
<organism evidence="7 8">
    <name type="scientific">Amazonocrinis nigriterrae CENA67</name>
    <dbReference type="NCBI Taxonomy" id="2794033"/>
    <lineage>
        <taxon>Bacteria</taxon>
        <taxon>Bacillati</taxon>
        <taxon>Cyanobacteriota</taxon>
        <taxon>Cyanophyceae</taxon>
        <taxon>Nostocales</taxon>
        <taxon>Nostocaceae</taxon>
        <taxon>Amazonocrinis</taxon>
        <taxon>Amazonocrinis nigriterrae</taxon>
    </lineage>
</organism>
<dbReference type="InterPro" id="IPR005252">
    <property type="entry name" value="CoaBC"/>
</dbReference>
<keyword evidence="3" id="KW-0479">Metal-binding</keyword>
<sequence>MQSPLNPKSQIPNLKLPRVLIGVGGGIAAYKVCEVVSTLFKAGVEIRVILTRSAQEFITPLTLATLSRHAAYTDDHFWQPIHSRPLHIELGEWADMMLIAPLTANTLAKLAYGMADNLLTNTVLASTCPVLLAPAMNTDMWEQQAVQRNWHQLLTDSRYHGNGTASGLLACDRVGAGRMAEPPEIISHIQSLLHTQGKRDLAGKRVLISAGGTREYLDPVRFIGNPSTGKMGLALAQAAFHRGASVTLVHGPASWDVPLGVQGISIINAEQMQQVMLEYLPDAAVIVMSAAVADVKPRDYSTEKLAKRSLPQALPLEPVPDIVAQLGQLKQPHQCLIGFAAQTGDIVTPANEKLQNKKLDFIVANPIDQPDSGFGSDNNQAIFLDSHGRKVEIAPCSKLQMAHHLFDFVVSGEI</sequence>
<comment type="function">
    <text evidence="3">Catalyzes two sequential steps in the biosynthesis of coenzyme A. In the first step cysteine is conjugated to 4'-phosphopantothenate to form 4-phosphopantothenoylcysteine. In the second step the latter compound is decarboxylated to form 4'-phosphopantotheine.</text>
</comment>
<comment type="function">
    <text evidence="4">Catalyzes two steps in the biosynthesis of coenzyme A. In the first step cysteine is conjugated to 4'-phosphopantothenate to form 4-phosphopantothenoylcysteine, in the latter compound is decarboxylated to form 4'-phosphopantotheine.</text>
</comment>
<dbReference type="GO" id="GO:0015941">
    <property type="term" value="P:pantothenate catabolic process"/>
    <property type="evidence" value="ECO:0007669"/>
    <property type="project" value="InterPro"/>
</dbReference>
<dbReference type="AlphaFoldDB" id="A0A8J7L8E7"/>
<dbReference type="Pfam" id="PF02441">
    <property type="entry name" value="Flavoprotein"/>
    <property type="match status" value="1"/>
</dbReference>
<feature type="binding site" evidence="3">
    <location>
        <position position="304"/>
    </location>
    <ligand>
        <name>CTP</name>
        <dbReference type="ChEBI" id="CHEBI:37563"/>
    </ligand>
</feature>
<dbReference type="EC" id="4.1.1.36" evidence="3"/>
<name>A0A8J7L8E7_9NOST</name>
<dbReference type="HAMAP" id="MF_02225">
    <property type="entry name" value="CoaBC"/>
    <property type="match status" value="1"/>
</dbReference>
<feature type="binding site" evidence="3">
    <location>
        <begin position="320"/>
        <end position="323"/>
    </location>
    <ligand>
        <name>CTP</name>
        <dbReference type="ChEBI" id="CHEBI:37563"/>
    </ligand>
</feature>
<comment type="catalytic activity">
    <reaction evidence="3 4">
        <text>N-[(R)-4-phosphopantothenoyl]-L-cysteine + H(+) = (R)-4'-phosphopantetheine + CO2</text>
        <dbReference type="Rhea" id="RHEA:16793"/>
        <dbReference type="ChEBI" id="CHEBI:15378"/>
        <dbReference type="ChEBI" id="CHEBI:16526"/>
        <dbReference type="ChEBI" id="CHEBI:59458"/>
        <dbReference type="ChEBI" id="CHEBI:61723"/>
        <dbReference type="EC" id="4.1.1.36"/>
    </reaction>
</comment>
<keyword evidence="3 4" id="KW-0285">Flavoprotein</keyword>
<evidence type="ECO:0000256" key="4">
    <source>
        <dbReference type="RuleBase" id="RU364078"/>
    </source>
</evidence>
<dbReference type="GO" id="GO:0004633">
    <property type="term" value="F:phosphopantothenoylcysteine decarboxylase activity"/>
    <property type="evidence" value="ECO:0007669"/>
    <property type="project" value="UniProtKB-UniRule"/>
</dbReference>
<comment type="caution">
    <text evidence="3">Lacks conserved residue(s) required for the propagation of feature annotation.</text>
</comment>
<feature type="active site" description="Proton donor" evidence="3">
    <location>
        <position position="171"/>
    </location>
</feature>
<dbReference type="Proteomes" id="UP000632766">
    <property type="component" value="Unassembled WGS sequence"/>
</dbReference>
<dbReference type="InterPro" id="IPR007085">
    <property type="entry name" value="DNA/pantothenate-metab_flavo_C"/>
</dbReference>
<reference evidence="7 8" key="1">
    <citation type="journal article" date="2021" name="Int. J. Syst. Evol. Microbiol.">
        <title>Amazonocrinis nigriterrae gen. nov., sp. nov., Atlanticothrix silvestris gen. nov., sp. nov. and Dendronalium phyllosphericum gen. nov., sp. nov., nostocacean cyanobacteria from Brazilian environments.</title>
        <authorList>
            <person name="Alvarenga D.O."/>
            <person name="Andreote A.P.D."/>
            <person name="Branco L.H.Z."/>
            <person name="Delbaje E."/>
            <person name="Cruz R.B."/>
            <person name="Varani A.M."/>
            <person name="Fiore M.F."/>
        </authorList>
    </citation>
    <scope>NUCLEOTIDE SEQUENCE [LARGE SCALE GENOMIC DNA]</scope>
    <source>
        <strain evidence="7 8">CENA67</strain>
    </source>
</reference>
<feature type="domain" description="Flavoprotein" evidence="5">
    <location>
        <begin position="18"/>
        <end position="191"/>
    </location>
</feature>
<evidence type="ECO:0000259" key="6">
    <source>
        <dbReference type="Pfam" id="PF04127"/>
    </source>
</evidence>
<dbReference type="GO" id="GO:0010181">
    <property type="term" value="F:FMN binding"/>
    <property type="evidence" value="ECO:0007669"/>
    <property type="project" value="UniProtKB-UniRule"/>
</dbReference>
<keyword evidence="3 4" id="KW-0288">FMN</keyword>
<proteinExistence type="inferred from homology"/>
<dbReference type="Pfam" id="PF04127">
    <property type="entry name" value="DFP"/>
    <property type="match status" value="1"/>
</dbReference>
<keyword evidence="1 3" id="KW-0210">Decarboxylase</keyword>
<dbReference type="InterPro" id="IPR035929">
    <property type="entry name" value="CoaB-like_sf"/>
</dbReference>
<feature type="domain" description="DNA/pantothenate metabolism flavoprotein C-terminal" evidence="6">
    <location>
        <begin position="201"/>
        <end position="410"/>
    </location>
</feature>
<accession>A0A8J7L8E7</accession>
<dbReference type="SUPFAM" id="SSF52507">
    <property type="entry name" value="Homo-oligomeric flavin-containing Cys decarboxylases, HFCD"/>
    <property type="match status" value="1"/>
</dbReference>
<keyword evidence="8" id="KW-1185">Reference proteome</keyword>
<feature type="region of interest" description="Phosphopantothenoylcysteine decarboxylase" evidence="3">
    <location>
        <begin position="1"/>
        <end position="205"/>
    </location>
</feature>
<comment type="similarity">
    <text evidence="3 4">In the N-terminal section; belongs to the HFCD (homo-oligomeric flavin containing Cys decarboxylase) superfamily.</text>
</comment>
<dbReference type="GO" id="GO:0071513">
    <property type="term" value="C:phosphopantothenoylcysteine decarboxylase complex"/>
    <property type="evidence" value="ECO:0007669"/>
    <property type="project" value="TreeGrafter"/>
</dbReference>
<dbReference type="PANTHER" id="PTHR14359">
    <property type="entry name" value="HOMO-OLIGOMERIC FLAVIN CONTAINING CYS DECARBOXYLASE FAMILY"/>
    <property type="match status" value="1"/>
</dbReference>
<dbReference type="PANTHER" id="PTHR14359:SF6">
    <property type="entry name" value="PHOSPHOPANTOTHENOYLCYSTEINE DECARBOXYLASE"/>
    <property type="match status" value="1"/>
</dbReference>
<dbReference type="InterPro" id="IPR003382">
    <property type="entry name" value="Flavoprotein"/>
</dbReference>
<dbReference type="Gene3D" id="3.40.50.1950">
    <property type="entry name" value="Flavin prenyltransferase-like"/>
    <property type="match status" value="1"/>
</dbReference>
<feature type="binding site" evidence="3">
    <location>
        <position position="353"/>
    </location>
    <ligand>
        <name>CTP</name>
        <dbReference type="ChEBI" id="CHEBI:37563"/>
    </ligand>
</feature>
<comment type="cofactor">
    <cofactor evidence="3">
        <name>Mg(2+)</name>
        <dbReference type="ChEBI" id="CHEBI:18420"/>
    </cofactor>
</comment>
<dbReference type="InterPro" id="IPR036551">
    <property type="entry name" value="Flavin_trans-like"/>
</dbReference>
<dbReference type="RefSeq" id="WP_198125018.1">
    <property type="nucleotide sequence ID" value="NZ_JAECZC010000020.1"/>
</dbReference>
<keyword evidence="3 4" id="KW-0436">Ligase</keyword>
<gene>
    <name evidence="3 7" type="primary">coaBC</name>
    <name evidence="7" type="ORF">I8748_13185</name>
</gene>
<dbReference type="UniPathway" id="UPA00241">
    <property type="reaction ID" value="UER00353"/>
</dbReference>
<evidence type="ECO:0000256" key="1">
    <source>
        <dbReference type="ARBA" id="ARBA00022793"/>
    </source>
</evidence>